<organism evidence="10 11">
    <name type="scientific">Candidatus Ignatzschineria merdigallinarum</name>
    <dbReference type="NCBI Taxonomy" id="2838621"/>
    <lineage>
        <taxon>Bacteria</taxon>
        <taxon>Pseudomonadati</taxon>
        <taxon>Pseudomonadota</taxon>
        <taxon>Gammaproteobacteria</taxon>
        <taxon>Cardiobacteriales</taxon>
        <taxon>Ignatzschineriaceae</taxon>
        <taxon>Ignatzschineria</taxon>
    </lineage>
</organism>
<dbReference type="GO" id="GO:0009279">
    <property type="term" value="C:cell outer membrane"/>
    <property type="evidence" value="ECO:0007669"/>
    <property type="project" value="UniProtKB-SubCell"/>
</dbReference>
<dbReference type="Pfam" id="PF13018">
    <property type="entry name" value="ESPR"/>
    <property type="match status" value="1"/>
</dbReference>
<dbReference type="InterPro" id="IPR003368">
    <property type="entry name" value="POMP_repeat"/>
</dbReference>
<comment type="caution">
    <text evidence="10">The sequence shown here is derived from an EMBL/GenBank/DDBJ whole genome shotgun (WGS) entry which is preliminary data.</text>
</comment>
<dbReference type="GO" id="GO:0005576">
    <property type="term" value="C:extracellular region"/>
    <property type="evidence" value="ECO:0007669"/>
    <property type="project" value="UniProtKB-SubCell"/>
</dbReference>
<evidence type="ECO:0000313" key="10">
    <source>
        <dbReference type="EMBL" id="HIW06757.1"/>
    </source>
</evidence>
<dbReference type="EMBL" id="DXHP01000120">
    <property type="protein sequence ID" value="HIW06757.1"/>
    <property type="molecule type" value="Genomic_DNA"/>
</dbReference>
<keyword evidence="4" id="KW-0964">Secreted</keyword>
<evidence type="ECO:0000256" key="3">
    <source>
        <dbReference type="ARBA" id="ARBA00004613"/>
    </source>
</evidence>
<evidence type="ECO:0000256" key="7">
    <source>
        <dbReference type="ARBA" id="ARBA00023237"/>
    </source>
</evidence>
<dbReference type="InterPro" id="IPR006626">
    <property type="entry name" value="PbH1"/>
</dbReference>
<keyword evidence="6 8" id="KW-0472">Membrane</keyword>
<evidence type="ECO:0000256" key="4">
    <source>
        <dbReference type="ARBA" id="ARBA00022525"/>
    </source>
</evidence>
<protein>
    <recommendedName>
        <fullName evidence="9">ESPR domain-containing protein</fullName>
    </recommendedName>
</protein>
<feature type="transmembrane region" description="Helical" evidence="8">
    <location>
        <begin position="35"/>
        <end position="57"/>
    </location>
</feature>
<evidence type="ECO:0000256" key="8">
    <source>
        <dbReference type="SAM" id="Phobius"/>
    </source>
</evidence>
<sequence>MNKTYNVVFNQSIGEYQVTSELTSNRKKTKSSKRVVMMIAALLLTAGVHISEAQLIVDSGRTEIHQASNIAGDLSNVEFHIKDNDIPSSEAFKDSLKAYMGKNQLDDKQVNEAFNHYVSEIHESIEEGTLGHLYVAAPVNLTVTTTLKSSVDHNIVMRADSNKELKLVGATTTIFDNNHSLIMTGKDFSDYPYPRVYIIGNKITGDLIKNTGMAYFSGISFFQNSGTITNLGTMILQDSIFNKNEGKVIHNEGTLFVKGGEFNDHRGAFFTIKGDTFIDNVEFKNNNNDGASMPSQYMIGIEGGTTVVKNSTFRDSNQRSISVNNAARLIVENSNFENLRVDTNNAGALDGYQSSYFQVSDSTFRKNHTSNHGGAIAFVGTGDPLNNRLFINNDFIKNSAAGLGGAIYGYSDFTIAVDKDKVSTFRGNLRNDDGSGVGYIANSLSSSYDNNVVLRIDGILDMLDPMYALGTVTKHGAGTWKLGGSNSNIDNIEIQEGELYLYKASEAYNQNKYTDSYPYSFVEAGSFQLDGNFILGAVGKYASISASDNTIQATNIYLNNSGKDRTTTLDFRIDEETSFADYILTLEGNTQASNIVNINIDSYDLQDATYKLLKTTGQTGFDLNKYHLMINGNSPVDGNRLENGFSLGYGNDQKTIELAASELKNVVNFWGYKDGNELDLWNQLHDKNWSHSTGEFLNGDLAVFDGKRAGTVRIADDVHSAAIIVNGSENYRFEGSIIVDGDKTTLYRDDEVDDYGYVFGQLVVGAHENSIFNTSFTGILDLTGTKDNQFSSGIEIESGTIKISRLDQLGKDHPYVVFSGDSNGTLLISDNADITVGGGAPFNFYIDSGKSAYFKAEDHAKLSFWNYSNPLTGLFSVQGNPNNLVKFNDSSLHILSGGLIQFDHVHFSDGMIQLYNDYQGSGLYRISNSLIDNSTLQFVDSSSGDLSINLEDILLTNGSSIDLQYLGDTIFSRISVIDNHYSEFSGYTSSALSASASFTMNQSHFLNNTGLDGSNGAAIAIRGHYADKTVAVSISESFFSDNVGKGQKDYWDDKGRGGAIYVEEGDISLDIELSQFSGNRAELDKDSEVPITAASGGAIFIRGGNSFQDYNTGLKTVVDGILSIENSTFVNNHADNFGGAIAGIRWKDDQNDSTIDPIVNIFNTDFTRNSALNSGGGIYGIFKELNITWANFEDNISSHSGGALSVTGENNTIINSNFIGNKANDLGGAIDFQGTLNLVADGGNVLFLDNSIDGGGYRVSNAIHAYEHSILNINAKDTHKVVISDALTGANNITVNKVGSGTWELGSDALAVSFLNHAANFGDNTRFSIKEGTFSLYENTGLAFGKDSTVTFGSADKSSTALFAGNNTIVVKGGKILFNTGDGITNTTLGLILTDQNKIIDRNEATAENSALNLEGIVKIEGQNSLNLDISGITSGNNLYALIYTSIGNQFDLDRFNLLENQSLIYNGESIDNIERLSGLSLELNDQKNALILNSGGAAVLTTIADWNGSGDVWMANGHWNIIDSAGKSVQDSLFVAGDYANLALMGGTLQTINIDSTSGKIDSAGIYVSGDTDYIFDGTSLTAAKHQTTFNPKESSGKLVIGQEVMSNGADLSFNDKKYTGTVDLTSTFKNHFEGGVDIHSGTLKISHQDQLGVTSLHDLKLSGSKDHSATLLVADGGDVVFDKQTLTISQDKFATIQNEGTGKLIFRNHVTGGTSIYNYGTLSIVGASTNNLIHFNGTNNKGNQTIINRGDLDIINTKFTGHGAYYAGNLGIEQLSGNVGIKDSIFENYYYAIDSNNPNTVITLKNVDFKNNSRRAIDITAGTVYIEDGVFAGNGSSNTNHGGAIYSYDRVNISGNALFTNHFVSQSGAAVTNTGLMIIEGANFASNSAGESGGAIYNYQLKSSDLAQLQVTDVILTDNSANQHGGAIYTGNGSTTTITNATLTDNRASQYGGAIYVATDSVTTITDTNFIGNSAGVGAGAIYNAGVLNLNVTEDHEMLFKDNTVPNQSGSMDQSDILMAENAVLNIHTEKGSTLEMNGSLLGETGNTIIAKDGIGAWALLSGKVSFFSGKNNIAVKEGILHLGKGSGLVSSDGVFSIGSSGKNTSLSVSGKNILGNIFNGDPDSKTILHTGDSTGSTTLNFTVGDENTIASLADAAAVNSILNVYGNLEIQGAGQVDVNVDLTKLSNASTGGLYSLLYSNNGGLNEKQFNLNSTLIINGRDTSTVDRLKSLSLLFSDHSMVLNKGGIYHGVASWNGFVNNEWNAVDENWSTIDSQGQSWKTFMNNDFVNFTQSGNHTIVINGKIVTSGAFFSGDGTYRFDGQGFSSTDKMTSFNIASGKLILGQVMNQNVVLIDADFTGIVDLSHTTENSFTKGVDVYGGTLKIASSDQLGTSLDKLKLAGTASNVATLVIKADSDLHFEETLTIDNSDVAALHLEENAGLILSDSSINGINIAGGSLTLNTAAGAVLDIQNQLAGNNATLTKAGVGTLKLTGNNQLTNDSKVNFAEGLVDLAENASLQLEGAGSVLTLGNDGKDVLFAVNGGNKLSVDGDLVFDAGGDVGSTTLSFNLDDDNHAATESDINTLADSAFNIVANNMTFTNQGANNSGIKLQINDIDSLDNGFYSLLHSQNGLNQNLFASSIKAMNDQNSDRFNAQFLTQNAQSLILEKGMLYRGIARWNGNQSVWADGSFKVTDSKGRNWDQFADNDYVIFGLMDGSTQSILLSEKAKTAGIYVSGDSSYNLDGEGLATNKVDISDFTANSESQGKLVLGQTFDDQLTISDADFTGVVDLTNTDLNTFEGGVDIHSGTLKVGSKDQLGTSLDKLALMGSSADKAATLAIAKDADITFVDEILTVKNGDFAVLSLDEKAKVTFSGADKAINLDGGTLALNTAAGSILDLQSQLTGQNATLSKDGAGTLKLAGNNTLLGDSMVSINAGTLHLAKAATLELAGTGSSFTFGKEGGHSTLVANGQNTIASGNHNGNIIFNTGNDARTSTTLKLKVTEDNKIANVGLAGSGNAVLTFAGNVQITGQNGVNIDLFGLSSGAEGLYTLLYTTGATKFDKANFNLDQNITFQGRALKDVTRLSGMGLIVEDSAVILNKDSVFSAVATWTGGKDLIWNGTSSNWNATDSTGKIWNTFVNGDFVNFAALSGQDTQNISIQDAVTTAGIYFSGDTNYLFSGEGITADQIKTTFDPAVLSDGKFVLGQKLGTDLSLAKVDFRGLVDLTGTTKNSFKGGVEIYGGTLRVETKDQLGAALDEVLLAGSDQNTAMLAIAKDSALTFTNESLVVGSDHHAALTLEEDASVTFNSNGNTGNGIELNGGNLTLNTAAGALLEMQNPLGGNDASFSKFGQGTLKLAGDNQFTGQSAVSLLEGTINFAHSANLGLSGADSTLTLGSSGQSTRIVANGHNRLDVNGDLILNNSADMTFAFNVSQDHYSATKAGIANSLAVLSLDAEKLILSNTVNTGGIQVNLLNTNLASLYKGYYTLLSSNQTLADGLFDTNLKGHTNQDRFNTLFLAQDENHLVLEKDIVYSGVANWLGGNSFANNGANFTATDSKGRTWKEFANNDYINFGLAGSAQTIDLGTDAVNSAGLYFNGDSTYAFTGKGFSTSMLETTFGANSDEMSSGKLVLGQSIVANGGLVNIADRDFSGVVDLTGTEDNHFEGGVDIYGGTLRVANEKQLGTTLDELTLAGNSADNAATLQLAEKGSLNLKDQSLMIDQGFAKLDLEKEAALTLAGNGGVNLNGGTFTLNTAAGAIADLNHMSGNGNTNATFNKTGQGSLKLAGNNEFTGQTDFNVLDGTFNLASGGNVHLKGQGSSLTLGSSGNNTTFIINGQNTIDVNGTLVFQGGGANGNTILSFNVTDQNYITSLGLAGSGNAALNIGDYEVKDGPIKLDIGSISSAHDSGLYTLLYTSGKINAGDFNLKDPLTYQGKNITDIARLKDLTLIVQDDTIVLNKDKVYTGVATWVIGGVWNSTTNNWNVKDSSGQTWKTFMSSDFVNFAVTSDQNIRIGEELHAADIFFSGNANYLFSEKGLAAKVITSTFESGKESSGKLVLGQKIANDLVISDATFSGVVDLTKTVKNSFEGGVDIHSGS</sequence>
<dbReference type="PANTHER" id="PTHR11319">
    <property type="entry name" value="G PROTEIN-COUPLED RECEPTOR-RELATED"/>
    <property type="match status" value="1"/>
</dbReference>
<dbReference type="NCBIfam" id="TIGR01376">
    <property type="entry name" value="POMP_repeat"/>
    <property type="match status" value="1"/>
</dbReference>
<keyword evidence="8" id="KW-0812">Transmembrane</keyword>
<gene>
    <name evidence="10" type="ORF">H9889_05465</name>
</gene>
<dbReference type="PANTHER" id="PTHR11319:SF35">
    <property type="entry name" value="OUTER MEMBRANE PROTEIN PMPC-RELATED"/>
    <property type="match status" value="1"/>
</dbReference>
<evidence type="ECO:0000256" key="6">
    <source>
        <dbReference type="ARBA" id="ARBA00023136"/>
    </source>
</evidence>
<keyword evidence="7" id="KW-0998">Cell outer membrane</keyword>
<keyword evidence="8" id="KW-1133">Transmembrane helix</keyword>
<dbReference type="Proteomes" id="UP000823934">
    <property type="component" value="Unassembled WGS sequence"/>
</dbReference>
<reference evidence="10" key="1">
    <citation type="journal article" date="2021" name="PeerJ">
        <title>Extensive microbial diversity within the chicken gut microbiome revealed by metagenomics and culture.</title>
        <authorList>
            <person name="Gilroy R."/>
            <person name="Ravi A."/>
            <person name="Getino M."/>
            <person name="Pursley I."/>
            <person name="Horton D.L."/>
            <person name="Alikhan N.F."/>
            <person name="Baker D."/>
            <person name="Gharbi K."/>
            <person name="Hall N."/>
            <person name="Watson M."/>
            <person name="Adriaenssens E.M."/>
            <person name="Foster-Nyarko E."/>
            <person name="Jarju S."/>
            <person name="Secka A."/>
            <person name="Antonio M."/>
            <person name="Oren A."/>
            <person name="Chaudhuri R.R."/>
            <person name="La Ragione R."/>
            <person name="Hildebrand F."/>
            <person name="Pallen M.J."/>
        </authorList>
    </citation>
    <scope>NUCLEOTIDE SEQUENCE</scope>
    <source>
        <strain evidence="10">CHK160-9182</strain>
    </source>
</reference>
<evidence type="ECO:0000313" key="11">
    <source>
        <dbReference type="Proteomes" id="UP000823934"/>
    </source>
</evidence>
<evidence type="ECO:0000256" key="5">
    <source>
        <dbReference type="ARBA" id="ARBA00022729"/>
    </source>
</evidence>
<evidence type="ECO:0000256" key="1">
    <source>
        <dbReference type="ARBA" id="ARBA00004196"/>
    </source>
</evidence>
<comment type="subcellular location">
    <subcellularLocation>
        <location evidence="1">Cell envelope</location>
    </subcellularLocation>
    <subcellularLocation>
        <location evidence="2">Cell outer membrane</location>
    </subcellularLocation>
    <subcellularLocation>
        <location evidence="3">Secreted</location>
    </subcellularLocation>
</comment>
<keyword evidence="5" id="KW-0732">Signal</keyword>
<name>A0A9D1Q525_9GAMM</name>
<accession>A0A9D1Q525</accession>
<proteinExistence type="predicted"/>
<feature type="domain" description="ESPR" evidence="9">
    <location>
        <begin position="1"/>
        <end position="44"/>
    </location>
</feature>
<feature type="non-terminal residue" evidence="10">
    <location>
        <position position="4099"/>
    </location>
</feature>
<dbReference type="SMART" id="SM00710">
    <property type="entry name" value="PbH1"/>
    <property type="match status" value="21"/>
</dbReference>
<evidence type="ECO:0000259" key="9">
    <source>
        <dbReference type="Pfam" id="PF13018"/>
    </source>
</evidence>
<dbReference type="InterPro" id="IPR024973">
    <property type="entry name" value="ESPR"/>
</dbReference>
<evidence type="ECO:0000256" key="2">
    <source>
        <dbReference type="ARBA" id="ARBA00004442"/>
    </source>
</evidence>
<reference evidence="10" key="2">
    <citation type="submission" date="2021-04" db="EMBL/GenBank/DDBJ databases">
        <authorList>
            <person name="Gilroy R."/>
        </authorList>
    </citation>
    <scope>NUCLEOTIDE SEQUENCE</scope>
    <source>
        <strain evidence="10">CHK160-9182</strain>
    </source>
</reference>